<evidence type="ECO:0000313" key="9">
    <source>
        <dbReference type="Proteomes" id="UP000077115"/>
    </source>
</evidence>
<evidence type="ECO:0000256" key="2">
    <source>
        <dbReference type="ARBA" id="ARBA00022801"/>
    </source>
</evidence>
<evidence type="ECO:0000256" key="6">
    <source>
        <dbReference type="SAM" id="Phobius"/>
    </source>
</evidence>
<feature type="binding site" evidence="4">
    <location>
        <position position="692"/>
    </location>
    <ligand>
        <name>AMP</name>
        <dbReference type="ChEBI" id="CHEBI:456215"/>
    </ligand>
</feature>
<reference evidence="8 9" key="2">
    <citation type="submission" date="2016-05" db="EMBL/GenBank/DDBJ databases">
        <title>Lineage-specific infection strategies underlie the spectrum of fungal disease in amphibians.</title>
        <authorList>
            <person name="Cuomo C.A."/>
            <person name="Farrer R.A."/>
            <person name="James T."/>
            <person name="Longcore J."/>
            <person name="Birren B."/>
        </authorList>
    </citation>
    <scope>NUCLEOTIDE SEQUENCE [LARGE SCALE GENOMIC DNA]</scope>
    <source>
        <strain evidence="8 9">JEL423</strain>
    </source>
</reference>
<dbReference type="eggNOG" id="KOG3689">
    <property type="taxonomic scope" value="Eukaryota"/>
</dbReference>
<keyword evidence="2" id="KW-0378">Hydrolase</keyword>
<feature type="transmembrane region" description="Helical" evidence="6">
    <location>
        <begin position="231"/>
        <end position="252"/>
    </location>
</feature>
<accession>A0A177WRX0</accession>
<feature type="binding site" evidence="4">
    <location>
        <begin position="538"/>
        <end position="542"/>
    </location>
    <ligand>
        <name>AMP</name>
        <dbReference type="ChEBI" id="CHEBI:456215"/>
    </ligand>
</feature>
<feature type="active site" description="Proton donor" evidence="3">
    <location>
        <position position="538"/>
    </location>
</feature>
<gene>
    <name evidence="8" type="ORF">BDEG_26014</name>
</gene>
<feature type="binding site" evidence="5">
    <location>
        <position position="579"/>
    </location>
    <ligand>
        <name>Zn(2+)</name>
        <dbReference type="ChEBI" id="CHEBI:29105"/>
        <label>2</label>
    </ligand>
</feature>
<feature type="binding site" evidence="5">
    <location>
        <position position="692"/>
    </location>
    <ligand>
        <name>Zn(2+)</name>
        <dbReference type="ChEBI" id="CHEBI:29105"/>
        <label>1</label>
    </ligand>
</feature>
<keyword evidence="6" id="KW-1133">Transmembrane helix</keyword>
<evidence type="ECO:0000259" key="7">
    <source>
        <dbReference type="PROSITE" id="PS51845"/>
    </source>
</evidence>
<dbReference type="GO" id="GO:0004114">
    <property type="term" value="F:3',5'-cyclic-nucleotide phosphodiesterase activity"/>
    <property type="evidence" value="ECO:0007669"/>
    <property type="project" value="InterPro"/>
</dbReference>
<keyword evidence="6" id="KW-0812">Transmembrane</keyword>
<feature type="binding site" evidence="5">
    <location>
        <position position="542"/>
    </location>
    <ligand>
        <name>Zn(2+)</name>
        <dbReference type="ChEBI" id="CHEBI:29105"/>
        <label>1</label>
    </ligand>
</feature>
<keyword evidence="6" id="KW-0472">Membrane</keyword>
<sequence length="778" mass="89184">MKKTTFQFQSESGFGGSDVIKSHTAAPRSNTTTLSSIIATNRAMLRPTYLTFKQPDLEMEFGRYFVKYNLIRWQRTQHALFAILTLLYLYFFIQNTFDSAYWTANYSPSVKGSITPDIIALFCPAGWYCFTCNPDMICSSYILGFDIAFWAVTVLVPYVIGIVVSNFFTSTYFTEYNDMISTVSLSFMTLVGVGIRYYIIEYGVSFMQPTLIMNMILLLGFYTLRIRFIYAVISIWWIIFLWIIINIPQLFLHKDVLHATGRSYGIAMACLVITGLIITLVSYETEYFHRMQFLMSKEMKKNNAKLTNQLKLLAKSYNKKAGSLDSPLERSVMVIRSVMADPVLSSQHLMALGQVLALLSSSNLLTPDLEGTIGDSLDNEQEAWLFSEIAARRRRGRAKSEARGKVSLAAEISNKAEVPIIEQLSLPKNIAEETEPSIQVGMMRFEEKLPTKIELVEDLGAAYPPIIEGIAPLLSRCVEYNWPIFDLTQLTQHNTLIVLAHHLFTTSNLFEAFSVPRDKFRSFIRTIERGYHEDLPYHNAIHATDVLHCMSFLANDEKIKQITSDVEVFSMYLAAIIHDHDHPGFTNNFLVNTNDQKALLYNDKSVLENHHVASSFNVLLQPENNFLSHLSKSDFKAIREIVVDLVLATDLTQHFTLLSMFKAKVASSETFDPYETREDRMLLYKIMMKCSDVSNPSKDMQLYESWCRLISEEFYRQGDMEKKLCLPVSPYMDRDNVNIPSSQVGFIDYVVMPLFDALDKFQPIPNILNRLQKNREYW</sequence>
<dbReference type="InterPro" id="IPR023088">
    <property type="entry name" value="PDEase"/>
</dbReference>
<evidence type="ECO:0000256" key="4">
    <source>
        <dbReference type="PIRSR" id="PIRSR623088-2"/>
    </source>
</evidence>
<dbReference type="GO" id="GO:0046872">
    <property type="term" value="F:metal ion binding"/>
    <property type="evidence" value="ECO:0007669"/>
    <property type="project" value="UniProtKB-KW"/>
</dbReference>
<evidence type="ECO:0000313" key="8">
    <source>
        <dbReference type="EMBL" id="OAJ42566.1"/>
    </source>
</evidence>
<dbReference type="AlphaFoldDB" id="A0A177WRX0"/>
<protein>
    <submittedName>
        <fullName evidence="8">3'5'-cyclic nucleotide phosphodiesterase</fullName>
    </submittedName>
</protein>
<proteinExistence type="predicted"/>
<dbReference type="CDD" id="cd00077">
    <property type="entry name" value="HDc"/>
    <property type="match status" value="1"/>
</dbReference>
<feature type="transmembrane region" description="Helical" evidence="6">
    <location>
        <begin position="206"/>
        <end position="224"/>
    </location>
</feature>
<feature type="transmembrane region" description="Helical" evidence="6">
    <location>
        <begin position="79"/>
        <end position="97"/>
    </location>
</feature>
<feature type="binding site" evidence="4">
    <location>
        <position position="579"/>
    </location>
    <ligand>
        <name>AMP</name>
        <dbReference type="ChEBI" id="CHEBI:456215"/>
    </ligand>
</feature>
<reference evidence="8 9" key="1">
    <citation type="submission" date="2006-10" db="EMBL/GenBank/DDBJ databases">
        <title>The Genome Sequence of Batrachochytrium dendrobatidis JEL423.</title>
        <authorList>
            <consortium name="The Broad Institute Genome Sequencing Platform"/>
            <person name="Birren B."/>
            <person name="Lander E."/>
            <person name="Galagan J."/>
            <person name="Cuomo C."/>
            <person name="Devon K."/>
            <person name="Jaffe D."/>
            <person name="Butler J."/>
            <person name="Alvarez P."/>
            <person name="Gnerre S."/>
            <person name="Grabherr M."/>
            <person name="Kleber M."/>
            <person name="Mauceli E."/>
            <person name="Brockman W."/>
            <person name="Young S."/>
            <person name="LaButti K."/>
            <person name="Sykes S."/>
            <person name="DeCaprio D."/>
            <person name="Crawford M."/>
            <person name="Koehrsen M."/>
            <person name="Engels R."/>
            <person name="Montgomery P."/>
            <person name="Pearson M."/>
            <person name="Howarth C."/>
            <person name="Larson L."/>
            <person name="White J."/>
            <person name="O'Leary S."/>
            <person name="Kodira C."/>
            <person name="Zeng Q."/>
            <person name="Yandava C."/>
            <person name="Alvarado L."/>
            <person name="Longcore J."/>
            <person name="James T."/>
        </authorList>
    </citation>
    <scope>NUCLEOTIDE SEQUENCE [LARGE SCALE GENOMIC DNA]</scope>
    <source>
        <strain evidence="8 9">JEL423</strain>
    </source>
</reference>
<keyword evidence="1 5" id="KW-0479">Metal-binding</keyword>
<feature type="transmembrane region" description="Helical" evidence="6">
    <location>
        <begin position="264"/>
        <end position="283"/>
    </location>
</feature>
<dbReference type="VEuPathDB" id="FungiDB:BDEG_26014"/>
<feature type="transmembrane region" description="Helical" evidence="6">
    <location>
        <begin position="147"/>
        <end position="168"/>
    </location>
</feature>
<dbReference type="Gene3D" id="1.10.1300.10">
    <property type="entry name" value="3'5'-cyclic nucleotide phosphodiesterase, catalytic domain"/>
    <property type="match status" value="1"/>
</dbReference>
<dbReference type="PROSITE" id="PS51845">
    <property type="entry name" value="PDEASE_I_2"/>
    <property type="match status" value="1"/>
</dbReference>
<dbReference type="PANTHER" id="PTHR11347">
    <property type="entry name" value="CYCLIC NUCLEOTIDE PHOSPHODIESTERASE"/>
    <property type="match status" value="1"/>
</dbReference>
<dbReference type="EMBL" id="DS022308">
    <property type="protein sequence ID" value="OAJ42566.1"/>
    <property type="molecule type" value="Genomic_DNA"/>
</dbReference>
<dbReference type="Pfam" id="PF00233">
    <property type="entry name" value="PDEase_I"/>
    <property type="match status" value="1"/>
</dbReference>
<evidence type="ECO:0000256" key="5">
    <source>
        <dbReference type="PIRSR" id="PIRSR623088-3"/>
    </source>
</evidence>
<dbReference type="SUPFAM" id="SSF109604">
    <property type="entry name" value="HD-domain/PDEase-like"/>
    <property type="match status" value="1"/>
</dbReference>
<feature type="binding site" evidence="5">
    <location>
        <position position="579"/>
    </location>
    <ligand>
        <name>Zn(2+)</name>
        <dbReference type="ChEBI" id="CHEBI:29105"/>
        <label>1</label>
    </ligand>
</feature>
<feature type="binding site" evidence="4">
    <location>
        <position position="743"/>
    </location>
    <ligand>
        <name>AMP</name>
        <dbReference type="ChEBI" id="CHEBI:456215"/>
    </ligand>
</feature>
<dbReference type="Proteomes" id="UP000077115">
    <property type="component" value="Unassembled WGS sequence"/>
</dbReference>
<evidence type="ECO:0000256" key="3">
    <source>
        <dbReference type="PIRSR" id="PIRSR623088-1"/>
    </source>
</evidence>
<dbReference type="GO" id="GO:0007165">
    <property type="term" value="P:signal transduction"/>
    <property type="evidence" value="ECO:0007669"/>
    <property type="project" value="InterPro"/>
</dbReference>
<evidence type="ECO:0000256" key="1">
    <source>
        <dbReference type="ARBA" id="ARBA00022723"/>
    </source>
</evidence>
<feature type="domain" description="PDEase" evidence="7">
    <location>
        <begin position="451"/>
        <end position="778"/>
    </location>
</feature>
<dbReference type="SMART" id="SM00471">
    <property type="entry name" value="HDc"/>
    <property type="match status" value="1"/>
</dbReference>
<feature type="transmembrane region" description="Helical" evidence="6">
    <location>
        <begin position="180"/>
        <end position="200"/>
    </location>
</feature>
<dbReference type="STRING" id="403673.A0A177WRX0"/>
<name>A0A177WRX0_BATDL</name>
<dbReference type="OrthoDB" id="546632at2759"/>
<dbReference type="InterPro" id="IPR003607">
    <property type="entry name" value="HD/PDEase_dom"/>
</dbReference>
<organism evidence="8 9">
    <name type="scientific">Batrachochytrium dendrobatidis (strain JEL423)</name>
    <dbReference type="NCBI Taxonomy" id="403673"/>
    <lineage>
        <taxon>Eukaryota</taxon>
        <taxon>Fungi</taxon>
        <taxon>Fungi incertae sedis</taxon>
        <taxon>Chytridiomycota</taxon>
        <taxon>Chytridiomycota incertae sedis</taxon>
        <taxon>Chytridiomycetes</taxon>
        <taxon>Rhizophydiales</taxon>
        <taxon>Rhizophydiales incertae sedis</taxon>
        <taxon>Batrachochytrium</taxon>
    </lineage>
</organism>
<dbReference type="PRINTS" id="PR00387">
    <property type="entry name" value="PDIESTERASE1"/>
</dbReference>
<dbReference type="InterPro" id="IPR002073">
    <property type="entry name" value="PDEase_catalytic_dom"/>
</dbReference>
<dbReference type="InterPro" id="IPR036971">
    <property type="entry name" value="PDEase_catalytic_dom_sf"/>
</dbReference>
<feature type="binding site" evidence="5">
    <location>
        <position position="578"/>
    </location>
    <ligand>
        <name>Zn(2+)</name>
        <dbReference type="ChEBI" id="CHEBI:29105"/>
        <label>1</label>
    </ligand>
</feature>